<sequence length="84" mass="9141">MRRLTQTGQTIHSVHDLEGNRIAENDRNPLTSTSTLLREYIWLDGAPVATVDGATGEIAFIRSDHIARPVFATGDIGGGNPLER</sequence>
<evidence type="ECO:0000256" key="1">
    <source>
        <dbReference type="SAM" id="MobiDB-lite"/>
    </source>
</evidence>
<evidence type="ECO:0000313" key="3">
    <source>
        <dbReference type="Proteomes" id="UP001138661"/>
    </source>
</evidence>
<gene>
    <name evidence="2" type="ORF">KX928_14510</name>
</gene>
<accession>A0A9X1FWD6</accession>
<dbReference type="Proteomes" id="UP001138661">
    <property type="component" value="Unassembled WGS sequence"/>
</dbReference>
<feature type="compositionally biased region" description="Basic and acidic residues" evidence="1">
    <location>
        <begin position="13"/>
        <end position="27"/>
    </location>
</feature>
<feature type="compositionally biased region" description="Polar residues" evidence="1">
    <location>
        <begin position="1"/>
        <end position="12"/>
    </location>
</feature>
<comment type="caution">
    <text evidence="2">The sequence shown here is derived from an EMBL/GenBank/DDBJ whole genome shotgun (WGS) entry which is preliminary data.</text>
</comment>
<dbReference type="RefSeq" id="WP_219504036.1">
    <property type="nucleotide sequence ID" value="NZ_JAHXDN010000004.1"/>
</dbReference>
<organism evidence="2 3">
    <name type="scientific">Roseobacter insulae</name>
    <dbReference type="NCBI Taxonomy" id="2859783"/>
    <lineage>
        <taxon>Bacteria</taxon>
        <taxon>Pseudomonadati</taxon>
        <taxon>Pseudomonadota</taxon>
        <taxon>Alphaproteobacteria</taxon>
        <taxon>Rhodobacterales</taxon>
        <taxon>Roseobacteraceae</taxon>
        <taxon>Roseobacter</taxon>
    </lineage>
</organism>
<feature type="region of interest" description="Disordered" evidence="1">
    <location>
        <begin position="1"/>
        <end position="29"/>
    </location>
</feature>
<dbReference type="AlphaFoldDB" id="A0A9X1FWD6"/>
<dbReference type="EMBL" id="JAHXDN010000004">
    <property type="protein sequence ID" value="MBW4708999.1"/>
    <property type="molecule type" value="Genomic_DNA"/>
</dbReference>
<protein>
    <submittedName>
        <fullName evidence="2">Uncharacterized protein</fullName>
    </submittedName>
</protein>
<name>A0A9X1FWD6_9RHOB</name>
<reference evidence="2" key="1">
    <citation type="submission" date="2021-07" db="EMBL/GenBank/DDBJ databases">
        <title>Roseobacter insulae sp. nov., isolated from a tidal flat.</title>
        <authorList>
            <person name="Park S."/>
            <person name="Yoon J.-H."/>
        </authorList>
    </citation>
    <scope>NUCLEOTIDE SEQUENCE</scope>
    <source>
        <strain evidence="2">YSTF-M11</strain>
    </source>
</reference>
<evidence type="ECO:0000313" key="2">
    <source>
        <dbReference type="EMBL" id="MBW4708999.1"/>
    </source>
</evidence>
<keyword evidence="3" id="KW-1185">Reference proteome</keyword>
<proteinExistence type="predicted"/>